<proteinExistence type="predicted"/>
<organism evidence="1 2">
    <name type="scientific">Zophobas morio</name>
    <dbReference type="NCBI Taxonomy" id="2755281"/>
    <lineage>
        <taxon>Eukaryota</taxon>
        <taxon>Metazoa</taxon>
        <taxon>Ecdysozoa</taxon>
        <taxon>Arthropoda</taxon>
        <taxon>Hexapoda</taxon>
        <taxon>Insecta</taxon>
        <taxon>Pterygota</taxon>
        <taxon>Neoptera</taxon>
        <taxon>Endopterygota</taxon>
        <taxon>Coleoptera</taxon>
        <taxon>Polyphaga</taxon>
        <taxon>Cucujiformia</taxon>
        <taxon>Tenebrionidae</taxon>
        <taxon>Zophobas</taxon>
    </lineage>
</organism>
<dbReference type="AlphaFoldDB" id="A0AA38MLN1"/>
<protein>
    <recommendedName>
        <fullName evidence="3">Titin-like</fullName>
    </recommendedName>
</protein>
<keyword evidence="2" id="KW-1185">Reference proteome</keyword>
<evidence type="ECO:0008006" key="3">
    <source>
        <dbReference type="Google" id="ProtNLM"/>
    </source>
</evidence>
<accession>A0AA38MLN1</accession>
<evidence type="ECO:0000313" key="2">
    <source>
        <dbReference type="Proteomes" id="UP001168821"/>
    </source>
</evidence>
<dbReference type="Proteomes" id="UP001168821">
    <property type="component" value="Unassembled WGS sequence"/>
</dbReference>
<gene>
    <name evidence="1" type="ORF">Zmor_005421</name>
</gene>
<comment type="caution">
    <text evidence="1">The sequence shown here is derived from an EMBL/GenBank/DDBJ whole genome shotgun (WGS) entry which is preliminary data.</text>
</comment>
<sequence>MSARSVLKLFTKTCSYSLNSGCSPCISNVTPQTSLRKHNRSCSYSPKRRFYELRNISKSVENLRESRYKDEEFEASDTEDPRLKVNKFPSATDLSVRDPAKEFKDAYTPPQEVNDEGNPIYELAEGSRTQENYFDVNYYMRKLELDKAKRLFMDLQPNNLRPFGSTHNFYEVETVKKRYKIVYPDVTPPNPFEMPTKRKVDDIHHKDFSSYARNTQPQKESVGSNKPNEISMLNYSTTCSTRTFKSNFSKRAKTTLGSNTENLDDKPNKDGIFDEQAVGVDQGLKEIRDHERLIRRTALPKKECAKEALTSHYLDLVSNPNREYTTQTKTDKGVCDEYVTVKLSELQEECRKAKKCKPKKISLGRLPKIDSPLCPCTHKVDLKEGKPLNRLKKRFVYKDVVHVCKEEVCDTPRADADYKITPKKLPIMECPECPCVEVEMTDLIIKRLPKKKIPEPPRVCVECVGEECCPPRADGKIIVEKKNLPKLEPSGCPCFVTYPKTSPTLKRLVPLPVKEPERICVTETCDVTLRADHNLKIEKKVLPVLAAGCDCQPPRPMMKGEPLKRMKKFKYVDKPRVCKVEEKCEETIRADSKLKPEKKKLPVFVSTTCPCRPPAIPSVDVKLKRLQPKPLPPEKEKICVEEVCQMPRADEGMIVEPKQLPILEARSCPCPTASMKDGPPLKKLVPKPVEEPPKICPVIGKCLIPRSDDDLKVKAKKLPALTAGTCPCKPPEPPHVMRPLPKLKKKPVTYQRVCKVEKVECTERADEHLKVKVKRLPKLEVPECACRPPAVPDKGTPLKRLKKVHIPEPPRICKKEDDCEDIPRADEDDWLYWKRSEVKSAECEPPKKTNNNRSFSTTSRRSYSTRVTSDYDLFDLQYDVPGLLSDSFKKQPNNIIIDIKPSALLILTQKQLELNKDSTDAVLTRTQEKRSKSEPVENVKFVIFKSNSLVTSKPSKESSSEVSFSTKNRFISTCSAVCQGPREEPHLQPKNRIIPEKEHFITPYPSDDEIEHTLRKSRRYNRTRKSDTCEGGYETRNEATHAEVLQCKEEVEEEKKTSEECEKEEVVGDKCEKKISLWERVVSYFKARPNCPSPAEYKRMRLREEAERAAQAAGLCLYDPKELLKRHDKELPKVITADTAREECEK</sequence>
<dbReference type="EMBL" id="JALNTZ010000002">
    <property type="protein sequence ID" value="KAJ3660996.1"/>
    <property type="molecule type" value="Genomic_DNA"/>
</dbReference>
<reference evidence="1" key="1">
    <citation type="journal article" date="2023" name="G3 (Bethesda)">
        <title>Whole genome assemblies of Zophobas morio and Tenebrio molitor.</title>
        <authorList>
            <person name="Kaur S."/>
            <person name="Stinson S.A."/>
            <person name="diCenzo G.C."/>
        </authorList>
    </citation>
    <scope>NUCLEOTIDE SEQUENCE</scope>
    <source>
        <strain evidence="1">QUZm001</strain>
    </source>
</reference>
<evidence type="ECO:0000313" key="1">
    <source>
        <dbReference type="EMBL" id="KAJ3660996.1"/>
    </source>
</evidence>
<name>A0AA38MLN1_9CUCU</name>